<keyword evidence="3 5" id="KW-0067">ATP-binding</keyword>
<reference evidence="5" key="1">
    <citation type="submission" date="2023-09" db="EMBL/GenBank/DDBJ databases">
        <authorList>
            <person name="Zeng C."/>
        </authorList>
    </citation>
    <scope>NUCLEOTIDE SEQUENCE</scope>
    <source>
        <strain evidence="5">ZCY20-5</strain>
    </source>
</reference>
<keyword evidence="6" id="KW-1185">Reference proteome</keyword>
<dbReference type="InterPro" id="IPR017871">
    <property type="entry name" value="ABC_transporter-like_CS"/>
</dbReference>
<dbReference type="SMART" id="SM00382">
    <property type="entry name" value="AAA"/>
    <property type="match status" value="1"/>
</dbReference>
<dbReference type="GO" id="GO:0016887">
    <property type="term" value="F:ATP hydrolysis activity"/>
    <property type="evidence" value="ECO:0007669"/>
    <property type="project" value="InterPro"/>
</dbReference>
<sequence>MKALEQLSFRDVSYRQGEKEILRGVSAQFSAGDFVSVVGPSGSGKSTFLRLCCHLISPTEGKIFFHGKNMLQEDPIELRKKISYCFQEPILWGNTVEDNVAFPYRVRDRKIDREKIVSLLARFNLDESYLSHEVKGLSGGEKQRISLIRTLLFEPEILLLDEVTSALDAENTELIEKEILRLNRKGVTVLWVTHNAAQSRKYASRLLTLENGRIQSSEEIK</sequence>
<dbReference type="PROSITE" id="PS00211">
    <property type="entry name" value="ABC_TRANSPORTER_1"/>
    <property type="match status" value="1"/>
</dbReference>
<evidence type="ECO:0000256" key="3">
    <source>
        <dbReference type="ARBA" id="ARBA00022840"/>
    </source>
</evidence>
<name>A0AA97D8S0_9FIRM</name>
<organism evidence="5 6">
    <name type="scientific">Caproicibacterium argilliputei</name>
    <dbReference type="NCBI Taxonomy" id="3030016"/>
    <lineage>
        <taxon>Bacteria</taxon>
        <taxon>Bacillati</taxon>
        <taxon>Bacillota</taxon>
        <taxon>Clostridia</taxon>
        <taxon>Eubacteriales</taxon>
        <taxon>Oscillospiraceae</taxon>
        <taxon>Caproicibacterium</taxon>
    </lineage>
</organism>
<dbReference type="PANTHER" id="PTHR43423:SF1">
    <property type="entry name" value="ABC TRANSPORTER I FAMILY MEMBER 17"/>
    <property type="match status" value="1"/>
</dbReference>
<protein>
    <submittedName>
        <fullName evidence="5">ATP-binding cassette domain-containing protein</fullName>
    </submittedName>
</protein>
<dbReference type="InterPro" id="IPR003439">
    <property type="entry name" value="ABC_transporter-like_ATP-bd"/>
</dbReference>
<proteinExistence type="predicted"/>
<dbReference type="GO" id="GO:0005524">
    <property type="term" value="F:ATP binding"/>
    <property type="evidence" value="ECO:0007669"/>
    <property type="project" value="UniProtKB-KW"/>
</dbReference>
<dbReference type="Gene3D" id="3.40.50.300">
    <property type="entry name" value="P-loop containing nucleotide triphosphate hydrolases"/>
    <property type="match status" value="1"/>
</dbReference>
<dbReference type="Proteomes" id="UP001300604">
    <property type="component" value="Chromosome"/>
</dbReference>
<dbReference type="PROSITE" id="PS50893">
    <property type="entry name" value="ABC_TRANSPORTER_2"/>
    <property type="match status" value="1"/>
</dbReference>
<accession>A0AA97D8S0</accession>
<reference evidence="5" key="2">
    <citation type="submission" date="2024-06" db="EMBL/GenBank/DDBJ databases">
        <title>Caproicibacterium argilliputei sp. nov, a novel caproic acid producing anaerobic bacterium isolated from pit mud.</title>
        <authorList>
            <person name="Xia S."/>
        </authorList>
    </citation>
    <scope>NUCLEOTIDE SEQUENCE</scope>
    <source>
        <strain evidence="5">ZCY20-5</strain>
    </source>
</reference>
<evidence type="ECO:0000256" key="2">
    <source>
        <dbReference type="ARBA" id="ARBA00022741"/>
    </source>
</evidence>
<dbReference type="InterPro" id="IPR003593">
    <property type="entry name" value="AAA+_ATPase"/>
</dbReference>
<dbReference type="PANTHER" id="PTHR43423">
    <property type="entry name" value="ABC TRANSPORTER I FAMILY MEMBER 17"/>
    <property type="match status" value="1"/>
</dbReference>
<evidence type="ECO:0000259" key="4">
    <source>
        <dbReference type="PROSITE" id="PS50893"/>
    </source>
</evidence>
<feature type="domain" description="ABC transporter" evidence="4">
    <location>
        <begin position="7"/>
        <end position="220"/>
    </location>
</feature>
<keyword evidence="2" id="KW-0547">Nucleotide-binding</keyword>
<gene>
    <name evidence="5" type="ORF">PXC00_07810</name>
</gene>
<dbReference type="RefSeq" id="WP_316934908.1">
    <property type="nucleotide sequence ID" value="NZ_CP135996.1"/>
</dbReference>
<keyword evidence="1" id="KW-0813">Transport</keyword>
<evidence type="ECO:0000256" key="1">
    <source>
        <dbReference type="ARBA" id="ARBA00022448"/>
    </source>
</evidence>
<dbReference type="KEGG" id="carl:PXC00_07810"/>
<dbReference type="AlphaFoldDB" id="A0AA97D8S0"/>
<dbReference type="SUPFAM" id="SSF52540">
    <property type="entry name" value="P-loop containing nucleoside triphosphate hydrolases"/>
    <property type="match status" value="1"/>
</dbReference>
<dbReference type="EMBL" id="CP135996">
    <property type="protein sequence ID" value="WOC31133.1"/>
    <property type="molecule type" value="Genomic_DNA"/>
</dbReference>
<dbReference type="Pfam" id="PF00005">
    <property type="entry name" value="ABC_tran"/>
    <property type="match status" value="1"/>
</dbReference>
<dbReference type="InterPro" id="IPR027417">
    <property type="entry name" value="P-loop_NTPase"/>
</dbReference>
<evidence type="ECO:0000313" key="6">
    <source>
        <dbReference type="Proteomes" id="UP001300604"/>
    </source>
</evidence>
<evidence type="ECO:0000313" key="5">
    <source>
        <dbReference type="EMBL" id="WOC31133.1"/>
    </source>
</evidence>